<gene>
    <name evidence="1" type="ORF">QE408_002865</name>
</gene>
<organism evidence="1 2">
    <name type="scientific">Agrobacterium larrymoorei</name>
    <dbReference type="NCBI Taxonomy" id="160699"/>
    <lineage>
        <taxon>Bacteria</taxon>
        <taxon>Pseudomonadati</taxon>
        <taxon>Pseudomonadota</taxon>
        <taxon>Alphaproteobacteria</taxon>
        <taxon>Hyphomicrobiales</taxon>
        <taxon>Rhizobiaceae</taxon>
        <taxon>Rhizobium/Agrobacterium group</taxon>
        <taxon>Agrobacterium</taxon>
    </lineage>
</organism>
<sequence>MLRRIICHPCIWSVWQVTSGGFKNQLMRQSGTWLRLISTKLAGLNGDEKC</sequence>
<dbReference type="Proteomes" id="UP001224781">
    <property type="component" value="Unassembled WGS sequence"/>
</dbReference>
<comment type="caution">
    <text evidence="1">The sequence shown here is derived from an EMBL/GenBank/DDBJ whole genome shotgun (WGS) entry which is preliminary data.</text>
</comment>
<keyword evidence="2" id="KW-1185">Reference proteome</keyword>
<protein>
    <submittedName>
        <fullName evidence="1">Uncharacterized protein</fullName>
    </submittedName>
</protein>
<name>A0ABU0ULA1_9HYPH</name>
<accession>A0ABU0ULA1</accession>
<reference evidence="1 2" key="1">
    <citation type="submission" date="2023-07" db="EMBL/GenBank/DDBJ databases">
        <title>Functional and genomic diversity of the sorghum phyllosphere microbiome.</title>
        <authorList>
            <person name="Shade A."/>
        </authorList>
    </citation>
    <scope>NUCLEOTIDE SEQUENCE [LARGE SCALE GENOMIC DNA]</scope>
    <source>
        <strain evidence="1 2">SORGH_AS_1126</strain>
    </source>
</reference>
<proteinExistence type="predicted"/>
<dbReference type="EMBL" id="JAUTBL010000002">
    <property type="protein sequence ID" value="MDQ1185722.1"/>
    <property type="molecule type" value="Genomic_DNA"/>
</dbReference>
<evidence type="ECO:0000313" key="1">
    <source>
        <dbReference type="EMBL" id="MDQ1185722.1"/>
    </source>
</evidence>
<evidence type="ECO:0000313" key="2">
    <source>
        <dbReference type="Proteomes" id="UP001224781"/>
    </source>
</evidence>